<dbReference type="GO" id="GO:0006352">
    <property type="term" value="P:DNA-templated transcription initiation"/>
    <property type="evidence" value="ECO:0007669"/>
    <property type="project" value="InterPro"/>
</dbReference>
<sequence length="312" mass="35278">MAKERIDRDDEDLVRLYLTDIGQYLLLTKDDEVRLAKTIEEGKIAETTLNNSEKQIDPTKRRELNKIVKAGAKAERQFVQSNLRLVVSIAKKYQASGLPLLDLIQEGNLGLMHAVEKFDWRKGFKFSTYATWWIRQAITRGIANTGRTIRLPVHAGDTLARLQKARSRLELKFGRHATLAELAEEVEMPADKVTEALRFAAEPLSLSEPLREDGDAELGDVVEDRSAESPFEVAATALLPEEITRLLAPLDQREREILALRFGLDRGEPRTLEEVGEAFNLTRERIRQIEARAMSKLRHPSSDTGARDLLSV</sequence>
<dbReference type="PANTHER" id="PTHR30603:SF60">
    <property type="entry name" value="RNA POLYMERASE SIGMA FACTOR RPOD"/>
    <property type="match status" value="1"/>
</dbReference>
<dbReference type="PROSITE" id="PS00715">
    <property type="entry name" value="SIGMA70_1"/>
    <property type="match status" value="1"/>
</dbReference>
<evidence type="ECO:0000313" key="9">
    <source>
        <dbReference type="EMBL" id="CAB4803225.1"/>
    </source>
</evidence>
<dbReference type="InterPro" id="IPR007627">
    <property type="entry name" value="RNA_pol_sigma70_r2"/>
</dbReference>
<evidence type="ECO:0000256" key="1">
    <source>
        <dbReference type="ARBA" id="ARBA00007788"/>
    </source>
</evidence>
<dbReference type="GO" id="GO:0003677">
    <property type="term" value="F:DNA binding"/>
    <property type="evidence" value="ECO:0007669"/>
    <property type="project" value="UniProtKB-KW"/>
</dbReference>
<dbReference type="InterPro" id="IPR007624">
    <property type="entry name" value="RNA_pol_sigma70_r3"/>
</dbReference>
<evidence type="ECO:0000259" key="6">
    <source>
        <dbReference type="PROSITE" id="PS00715"/>
    </source>
</evidence>
<dbReference type="PROSITE" id="PS00716">
    <property type="entry name" value="SIGMA70_2"/>
    <property type="match status" value="1"/>
</dbReference>
<dbReference type="EMBL" id="CAFAAP010000085">
    <property type="protein sequence ID" value="CAB4803225.1"/>
    <property type="molecule type" value="Genomic_DNA"/>
</dbReference>
<dbReference type="InterPro" id="IPR009042">
    <property type="entry name" value="RNA_pol_sigma70_r1_2"/>
</dbReference>
<dbReference type="SUPFAM" id="SSF88946">
    <property type="entry name" value="Sigma2 domain of RNA polymerase sigma factors"/>
    <property type="match status" value="1"/>
</dbReference>
<dbReference type="InterPro" id="IPR007630">
    <property type="entry name" value="RNA_pol_sigma70_r4"/>
</dbReference>
<evidence type="ECO:0000259" key="7">
    <source>
        <dbReference type="PROSITE" id="PS00716"/>
    </source>
</evidence>
<dbReference type="InterPro" id="IPR036388">
    <property type="entry name" value="WH-like_DNA-bd_sf"/>
</dbReference>
<proteinExistence type="inferred from homology"/>
<dbReference type="InterPro" id="IPR013324">
    <property type="entry name" value="RNA_pol_sigma_r3/r4-like"/>
</dbReference>
<dbReference type="AlphaFoldDB" id="A0A6J6Y457"/>
<feature type="domain" description="RNA polymerase sigma-70" evidence="7">
    <location>
        <begin position="271"/>
        <end position="297"/>
    </location>
</feature>
<dbReference type="GO" id="GO:0016987">
    <property type="term" value="F:sigma factor activity"/>
    <property type="evidence" value="ECO:0007669"/>
    <property type="project" value="UniProtKB-KW"/>
</dbReference>
<dbReference type="Pfam" id="PF04539">
    <property type="entry name" value="Sigma70_r3"/>
    <property type="match status" value="1"/>
</dbReference>
<keyword evidence="2" id="KW-0805">Transcription regulation</keyword>
<dbReference type="InterPro" id="IPR014284">
    <property type="entry name" value="RNA_pol_sigma-70_dom"/>
</dbReference>
<dbReference type="PANTHER" id="PTHR30603">
    <property type="entry name" value="RNA POLYMERASE SIGMA FACTOR RPO"/>
    <property type="match status" value="1"/>
</dbReference>
<dbReference type="Gene3D" id="1.10.601.10">
    <property type="entry name" value="RNA Polymerase Primary Sigma Factor"/>
    <property type="match status" value="2"/>
</dbReference>
<dbReference type="PRINTS" id="PR00046">
    <property type="entry name" value="SIGMA70FCT"/>
</dbReference>
<comment type="similarity">
    <text evidence="1">Belongs to the sigma-70 factor family.</text>
</comment>
<organism evidence="9">
    <name type="scientific">freshwater metagenome</name>
    <dbReference type="NCBI Taxonomy" id="449393"/>
    <lineage>
        <taxon>unclassified sequences</taxon>
        <taxon>metagenomes</taxon>
        <taxon>ecological metagenomes</taxon>
    </lineage>
</organism>
<keyword evidence="4" id="KW-0238">DNA-binding</keyword>
<dbReference type="Pfam" id="PF04545">
    <property type="entry name" value="Sigma70_r4"/>
    <property type="match status" value="1"/>
</dbReference>
<evidence type="ECO:0000256" key="4">
    <source>
        <dbReference type="ARBA" id="ARBA00023125"/>
    </source>
</evidence>
<feature type="domain" description="RNA polymerase sigma-70" evidence="6">
    <location>
        <begin position="102"/>
        <end position="115"/>
    </location>
</feature>
<keyword evidence="5" id="KW-0804">Transcription</keyword>
<dbReference type="InterPro" id="IPR050239">
    <property type="entry name" value="Sigma-70_RNA_pol_init_factors"/>
</dbReference>
<dbReference type="InterPro" id="IPR000943">
    <property type="entry name" value="RNA_pol_sigma70"/>
</dbReference>
<dbReference type="Gene3D" id="1.10.10.10">
    <property type="entry name" value="Winged helix-like DNA-binding domain superfamily/Winged helix DNA-binding domain"/>
    <property type="match status" value="2"/>
</dbReference>
<dbReference type="Pfam" id="PF04542">
    <property type="entry name" value="Sigma70_r2"/>
    <property type="match status" value="1"/>
</dbReference>
<dbReference type="SUPFAM" id="SSF88659">
    <property type="entry name" value="Sigma3 and sigma4 domains of RNA polymerase sigma factors"/>
    <property type="match status" value="2"/>
</dbReference>
<dbReference type="InterPro" id="IPR013325">
    <property type="entry name" value="RNA_pol_sigma_r2"/>
</dbReference>
<gene>
    <name evidence="8" type="ORF">UFOPK1826_00089</name>
    <name evidence="9" type="ORF">UFOPK3026_00670</name>
</gene>
<evidence type="ECO:0000313" key="8">
    <source>
        <dbReference type="EMBL" id="CAB4591577.1"/>
    </source>
</evidence>
<protein>
    <submittedName>
        <fullName evidence="9">Unannotated protein</fullName>
    </submittedName>
</protein>
<evidence type="ECO:0000256" key="2">
    <source>
        <dbReference type="ARBA" id="ARBA00023015"/>
    </source>
</evidence>
<accession>A0A6J6Y457</accession>
<dbReference type="FunFam" id="1.10.601.10:FF:000001">
    <property type="entry name" value="RNA polymerase sigma factor SigA"/>
    <property type="match status" value="1"/>
</dbReference>
<reference evidence="9" key="1">
    <citation type="submission" date="2020-05" db="EMBL/GenBank/DDBJ databases">
        <authorList>
            <person name="Chiriac C."/>
            <person name="Salcher M."/>
            <person name="Ghai R."/>
            <person name="Kavagutti S V."/>
        </authorList>
    </citation>
    <scope>NUCLEOTIDE SEQUENCE</scope>
</reference>
<dbReference type="CDD" id="cd06171">
    <property type="entry name" value="Sigma70_r4"/>
    <property type="match status" value="1"/>
</dbReference>
<dbReference type="NCBIfam" id="TIGR02937">
    <property type="entry name" value="sigma70-ECF"/>
    <property type="match status" value="1"/>
</dbReference>
<name>A0A6J6Y457_9ZZZZ</name>
<evidence type="ECO:0000256" key="5">
    <source>
        <dbReference type="ARBA" id="ARBA00023163"/>
    </source>
</evidence>
<dbReference type="Pfam" id="PF00140">
    <property type="entry name" value="Sigma70_r1_2"/>
    <property type="match status" value="1"/>
</dbReference>
<keyword evidence="3" id="KW-0731">Sigma factor</keyword>
<evidence type="ECO:0000256" key="3">
    <source>
        <dbReference type="ARBA" id="ARBA00023082"/>
    </source>
</evidence>
<dbReference type="EMBL" id="CAEZUN010000007">
    <property type="protein sequence ID" value="CAB4591577.1"/>
    <property type="molecule type" value="Genomic_DNA"/>
</dbReference>